<name>A0AA39J2S4_9AGAR</name>
<organism evidence="4 5">
    <name type="scientific">Armillaria borealis</name>
    <dbReference type="NCBI Taxonomy" id="47425"/>
    <lineage>
        <taxon>Eukaryota</taxon>
        <taxon>Fungi</taxon>
        <taxon>Dikarya</taxon>
        <taxon>Basidiomycota</taxon>
        <taxon>Agaricomycotina</taxon>
        <taxon>Agaricomycetes</taxon>
        <taxon>Agaricomycetidae</taxon>
        <taxon>Agaricales</taxon>
        <taxon>Marasmiineae</taxon>
        <taxon>Physalacriaceae</taxon>
        <taxon>Armillaria</taxon>
    </lineage>
</organism>
<evidence type="ECO:0000313" key="4">
    <source>
        <dbReference type="EMBL" id="KAK0435066.1"/>
    </source>
</evidence>
<gene>
    <name evidence="4" type="ORF">EV421DRAFT_1908955</name>
</gene>
<dbReference type="PANTHER" id="PTHR48104">
    <property type="entry name" value="METACASPASE-4"/>
    <property type="match status" value="1"/>
</dbReference>
<proteinExistence type="inferred from homology"/>
<reference evidence="4" key="1">
    <citation type="submission" date="2023-06" db="EMBL/GenBank/DDBJ databases">
        <authorList>
            <consortium name="Lawrence Berkeley National Laboratory"/>
            <person name="Ahrendt S."/>
            <person name="Sahu N."/>
            <person name="Indic B."/>
            <person name="Wong-Bajracharya J."/>
            <person name="Merenyi Z."/>
            <person name="Ke H.-M."/>
            <person name="Monk M."/>
            <person name="Kocsube S."/>
            <person name="Drula E."/>
            <person name="Lipzen A."/>
            <person name="Balint B."/>
            <person name="Henrissat B."/>
            <person name="Andreopoulos B."/>
            <person name="Martin F.M."/>
            <person name="Harder C.B."/>
            <person name="Rigling D."/>
            <person name="Ford K.L."/>
            <person name="Foster G.D."/>
            <person name="Pangilinan J."/>
            <person name="Papanicolaou A."/>
            <person name="Barry K."/>
            <person name="LaButti K."/>
            <person name="Viragh M."/>
            <person name="Koriabine M."/>
            <person name="Yan M."/>
            <person name="Riley R."/>
            <person name="Champramary S."/>
            <person name="Plett K.L."/>
            <person name="Tsai I.J."/>
            <person name="Slot J."/>
            <person name="Sipos G."/>
            <person name="Plett J."/>
            <person name="Nagy L.G."/>
            <person name="Grigoriev I.V."/>
        </authorList>
    </citation>
    <scope>NUCLEOTIDE SEQUENCE</scope>
    <source>
        <strain evidence="4">FPL87.14</strain>
    </source>
</reference>
<feature type="domain" description="Peptidase C14 caspase" evidence="3">
    <location>
        <begin position="126"/>
        <end position="385"/>
    </location>
</feature>
<dbReference type="GO" id="GO:0004197">
    <property type="term" value="F:cysteine-type endopeptidase activity"/>
    <property type="evidence" value="ECO:0007669"/>
    <property type="project" value="InterPro"/>
</dbReference>
<protein>
    <recommendedName>
        <fullName evidence="3">Peptidase C14 caspase domain-containing protein</fullName>
    </recommendedName>
</protein>
<comment type="similarity">
    <text evidence="1">Belongs to the peptidase C14B family.</text>
</comment>
<dbReference type="Pfam" id="PF00656">
    <property type="entry name" value="Peptidase_C14"/>
    <property type="match status" value="1"/>
</dbReference>
<evidence type="ECO:0000256" key="1">
    <source>
        <dbReference type="ARBA" id="ARBA00009005"/>
    </source>
</evidence>
<dbReference type="InterPro" id="IPR011600">
    <property type="entry name" value="Pept_C14_caspase"/>
</dbReference>
<dbReference type="GO" id="GO:0005737">
    <property type="term" value="C:cytoplasm"/>
    <property type="evidence" value="ECO:0007669"/>
    <property type="project" value="TreeGrafter"/>
</dbReference>
<keyword evidence="5" id="KW-1185">Reference proteome</keyword>
<dbReference type="AlphaFoldDB" id="A0AA39J2S4"/>
<dbReference type="InterPro" id="IPR050452">
    <property type="entry name" value="Metacaspase"/>
</dbReference>
<evidence type="ECO:0000256" key="2">
    <source>
        <dbReference type="SAM" id="MobiDB-lite"/>
    </source>
</evidence>
<comment type="caution">
    <text evidence="4">The sequence shown here is derived from an EMBL/GenBank/DDBJ whole genome shotgun (WGS) entry which is preliminary data.</text>
</comment>
<accession>A0AA39J2S4</accession>
<sequence length="403" mass="45589">MSPNIHMAAEPLHSPQLRVGSPQLPQLPTVPLMRFKERYTLERTAGQMSPLDKSGLEVRNSKKKALRNRGRSQGLEILKDHRLRPKFSRGQKMPVRPEVARIQQMSVRSKVAPQVFIPNAPALRFWVVLIGIDKYDGYPLRGCVSDARLIEKYFVDDVGVPKDRIQLLLGSEDHASPDDPILATNDKIEYGDNIVIYYAGHGSCYSYYEDDEDEDETHEYIEALCPIDRDTSDSNGVPIPDISDRELNSILSQISHTKGHHITVILDCCYSGGASFGLPERGARTAPQTRHATLDDMLLTGHNYLKDYPGYRSILAKDWGPDMDSNVVLAACRDYEFAKAKKMKGGDGGYNGVFTHSLLRALRSDWEKEDMTYSRLVHRLDKSIHQTPLAAGRHKDERIWFQQ</sequence>
<evidence type="ECO:0000313" key="5">
    <source>
        <dbReference type="Proteomes" id="UP001175226"/>
    </source>
</evidence>
<dbReference type="Gene3D" id="3.40.50.1460">
    <property type="match status" value="1"/>
</dbReference>
<feature type="region of interest" description="Disordered" evidence="2">
    <location>
        <begin position="1"/>
        <end position="25"/>
    </location>
</feature>
<dbReference type="GO" id="GO:0006508">
    <property type="term" value="P:proteolysis"/>
    <property type="evidence" value="ECO:0007669"/>
    <property type="project" value="InterPro"/>
</dbReference>
<dbReference type="PANTHER" id="PTHR48104:SF30">
    <property type="entry name" value="METACASPASE-1"/>
    <property type="match status" value="1"/>
</dbReference>
<dbReference type="EMBL" id="JAUEPT010000066">
    <property type="protein sequence ID" value="KAK0435066.1"/>
    <property type="molecule type" value="Genomic_DNA"/>
</dbReference>
<evidence type="ECO:0000259" key="3">
    <source>
        <dbReference type="Pfam" id="PF00656"/>
    </source>
</evidence>
<dbReference type="Proteomes" id="UP001175226">
    <property type="component" value="Unassembled WGS sequence"/>
</dbReference>